<accession>A0A7J7CU61</accession>
<dbReference type="SUPFAM" id="SSF51445">
    <property type="entry name" value="(Trans)glycosidases"/>
    <property type="match status" value="1"/>
</dbReference>
<evidence type="ECO:0000256" key="10">
    <source>
        <dbReference type="SAM" id="SignalP"/>
    </source>
</evidence>
<dbReference type="OrthoDB" id="941679at2759"/>
<dbReference type="EC" id="3.2.1.39" evidence="3"/>
<organism evidence="11 12">
    <name type="scientific">Tripterygium wilfordii</name>
    <name type="common">Thunder God vine</name>
    <dbReference type="NCBI Taxonomy" id="458696"/>
    <lineage>
        <taxon>Eukaryota</taxon>
        <taxon>Viridiplantae</taxon>
        <taxon>Streptophyta</taxon>
        <taxon>Embryophyta</taxon>
        <taxon>Tracheophyta</taxon>
        <taxon>Spermatophyta</taxon>
        <taxon>Magnoliopsida</taxon>
        <taxon>eudicotyledons</taxon>
        <taxon>Gunneridae</taxon>
        <taxon>Pentapetalae</taxon>
        <taxon>rosids</taxon>
        <taxon>fabids</taxon>
        <taxon>Celastrales</taxon>
        <taxon>Celastraceae</taxon>
        <taxon>Tripterygium</taxon>
    </lineage>
</organism>
<evidence type="ECO:0000256" key="1">
    <source>
        <dbReference type="ARBA" id="ARBA00000382"/>
    </source>
</evidence>
<dbReference type="InParanoid" id="A0A7J7CU61"/>
<proteinExistence type="inferred from homology"/>
<dbReference type="PANTHER" id="PTHR32227">
    <property type="entry name" value="GLUCAN ENDO-1,3-BETA-GLUCOSIDASE BG1-RELATED-RELATED"/>
    <property type="match status" value="1"/>
</dbReference>
<evidence type="ECO:0000256" key="4">
    <source>
        <dbReference type="ARBA" id="ARBA00022801"/>
    </source>
</evidence>
<keyword evidence="10" id="KW-0732">Signal</keyword>
<dbReference type="AlphaFoldDB" id="A0A7J7CU61"/>
<evidence type="ECO:0000313" key="12">
    <source>
        <dbReference type="Proteomes" id="UP000593562"/>
    </source>
</evidence>
<name>A0A7J7CU61_TRIWF</name>
<protein>
    <recommendedName>
        <fullName evidence="3">glucan endo-1,3-beta-D-glucosidase</fullName>
        <ecNumber evidence="3">3.2.1.39</ecNumber>
    </recommendedName>
    <alternativeName>
        <fullName evidence="6">(1-&gt;3)-beta-glucan endohydrolase</fullName>
    </alternativeName>
    <alternativeName>
        <fullName evidence="7">Beta-1,3-endoglucanase</fullName>
    </alternativeName>
</protein>
<evidence type="ECO:0000256" key="8">
    <source>
        <dbReference type="RuleBase" id="RU004335"/>
    </source>
</evidence>
<dbReference type="FunFam" id="3.20.20.80:FF:000010">
    <property type="entry name" value="glucan endo-1,3-beta-glucosidase, basic"/>
    <property type="match status" value="1"/>
</dbReference>
<reference evidence="11 12" key="1">
    <citation type="journal article" date="2020" name="Nat. Commun.">
        <title>Genome of Tripterygium wilfordii and identification of cytochrome P450 involved in triptolide biosynthesis.</title>
        <authorList>
            <person name="Tu L."/>
            <person name="Su P."/>
            <person name="Zhang Z."/>
            <person name="Gao L."/>
            <person name="Wang J."/>
            <person name="Hu T."/>
            <person name="Zhou J."/>
            <person name="Zhang Y."/>
            <person name="Zhao Y."/>
            <person name="Liu Y."/>
            <person name="Song Y."/>
            <person name="Tong Y."/>
            <person name="Lu Y."/>
            <person name="Yang J."/>
            <person name="Xu C."/>
            <person name="Jia M."/>
            <person name="Peters R.J."/>
            <person name="Huang L."/>
            <person name="Gao W."/>
        </authorList>
    </citation>
    <scope>NUCLEOTIDE SEQUENCE [LARGE SCALE GENOMIC DNA]</scope>
    <source>
        <strain evidence="12">cv. XIE 37</strain>
        <tissue evidence="11">Leaf</tissue>
    </source>
</reference>
<feature type="signal peptide" evidence="10">
    <location>
        <begin position="1"/>
        <end position="27"/>
    </location>
</feature>
<dbReference type="InterPro" id="IPR000490">
    <property type="entry name" value="Glyco_hydro_17"/>
</dbReference>
<dbReference type="InterPro" id="IPR017853">
    <property type="entry name" value="GH"/>
</dbReference>
<evidence type="ECO:0000256" key="5">
    <source>
        <dbReference type="ARBA" id="ARBA00023295"/>
    </source>
</evidence>
<evidence type="ECO:0000256" key="9">
    <source>
        <dbReference type="RuleBase" id="RU004336"/>
    </source>
</evidence>
<keyword evidence="12" id="KW-1185">Reference proteome</keyword>
<dbReference type="PROSITE" id="PS00587">
    <property type="entry name" value="GLYCOSYL_HYDROL_F17"/>
    <property type="match status" value="1"/>
</dbReference>
<comment type="caution">
    <text evidence="11">The sequence shown here is derived from an EMBL/GenBank/DDBJ whole genome shotgun (WGS) entry which is preliminary data.</text>
</comment>
<dbReference type="InterPro" id="IPR044965">
    <property type="entry name" value="Glyco_hydro_17_plant"/>
</dbReference>
<dbReference type="EMBL" id="JAAARO010000013">
    <property type="protein sequence ID" value="KAF5737665.1"/>
    <property type="molecule type" value="Genomic_DNA"/>
</dbReference>
<evidence type="ECO:0000256" key="7">
    <source>
        <dbReference type="ARBA" id="ARBA00033417"/>
    </source>
</evidence>
<evidence type="ECO:0000256" key="2">
    <source>
        <dbReference type="ARBA" id="ARBA00008773"/>
    </source>
</evidence>
<gene>
    <name evidence="11" type="ORF">HS088_TW13G00553</name>
</gene>
<dbReference type="Proteomes" id="UP000593562">
    <property type="component" value="Unassembled WGS sequence"/>
</dbReference>
<sequence length="335" mass="36767">MAHSNPSMVPTMLLLVLISAGPETTGAKTGVCYGRLGEKLPAPSEVVALCKQNNIQRIRLYQPDHDALQALGGSNIEIMLAVPNSDLQNIASSQANANSWLQNNVKNYGNLKFRYVAVGNEVEAGNPYLVPAMQNIQNSVYGAGLGYQIKVSTAISAGVLGESYAHHPSQGSFKPEYQKLISSIISFLVRNQSPFLLNMYTYFSYQFNPQTVRLDYVLFTAPSAVMYGYQNHFDAMLDTVYSALEKAGGGSLNIVVSETGWPTEGDVGATVENARTYNSNLIQHVKKGTSRKPGTPIETYIFAMFDENQKQGPEIEKHWGLFSPDKTPKYQISFS</sequence>
<keyword evidence="5 9" id="KW-0326">Glycosidase</keyword>
<dbReference type="GO" id="GO:0005975">
    <property type="term" value="P:carbohydrate metabolic process"/>
    <property type="evidence" value="ECO:0007669"/>
    <property type="project" value="InterPro"/>
</dbReference>
<evidence type="ECO:0000256" key="3">
    <source>
        <dbReference type="ARBA" id="ARBA00012780"/>
    </source>
</evidence>
<dbReference type="Gene3D" id="3.20.20.80">
    <property type="entry name" value="Glycosidases"/>
    <property type="match status" value="1"/>
</dbReference>
<comment type="similarity">
    <text evidence="2 8">Belongs to the glycosyl hydrolase 17 family.</text>
</comment>
<dbReference type="SMR" id="A0A7J7CU61"/>
<evidence type="ECO:0000256" key="6">
    <source>
        <dbReference type="ARBA" id="ARBA00033335"/>
    </source>
</evidence>
<comment type="catalytic activity">
    <reaction evidence="1">
        <text>Hydrolysis of (1-&gt;3)-beta-D-glucosidic linkages in (1-&gt;3)-beta-D-glucans.</text>
        <dbReference type="EC" id="3.2.1.39"/>
    </reaction>
</comment>
<dbReference type="GO" id="GO:0042973">
    <property type="term" value="F:glucan endo-1,3-beta-D-glucosidase activity"/>
    <property type="evidence" value="ECO:0007669"/>
    <property type="project" value="UniProtKB-EC"/>
</dbReference>
<keyword evidence="4 9" id="KW-0378">Hydrolase</keyword>
<evidence type="ECO:0000313" key="11">
    <source>
        <dbReference type="EMBL" id="KAF5737665.1"/>
    </source>
</evidence>
<dbReference type="Pfam" id="PF00332">
    <property type="entry name" value="Glyco_hydro_17"/>
    <property type="match status" value="1"/>
</dbReference>
<feature type="chain" id="PRO_5029756200" description="glucan endo-1,3-beta-D-glucosidase" evidence="10">
    <location>
        <begin position="28"/>
        <end position="335"/>
    </location>
</feature>